<reference evidence="1 2" key="1">
    <citation type="journal article" date="2016" name="Nat. Commun.">
        <title>Thousands of microbial genomes shed light on interconnected biogeochemical processes in an aquifer system.</title>
        <authorList>
            <person name="Anantharaman K."/>
            <person name="Brown C.T."/>
            <person name="Hug L.A."/>
            <person name="Sharon I."/>
            <person name="Castelle C.J."/>
            <person name="Probst A.J."/>
            <person name="Thomas B.C."/>
            <person name="Singh A."/>
            <person name="Wilkins M.J."/>
            <person name="Karaoz U."/>
            <person name="Brodie E.L."/>
            <person name="Williams K.H."/>
            <person name="Hubbard S.S."/>
            <person name="Banfield J.F."/>
        </authorList>
    </citation>
    <scope>NUCLEOTIDE SEQUENCE [LARGE SCALE GENOMIC DNA]</scope>
</reference>
<organism evidence="1 2">
    <name type="scientific">Candidatus Sungbacteria bacterium RIFCSPLOWO2_01_FULL_59_16</name>
    <dbReference type="NCBI Taxonomy" id="1802280"/>
    <lineage>
        <taxon>Bacteria</taxon>
        <taxon>Candidatus Sungiibacteriota</taxon>
    </lineage>
</organism>
<dbReference type="Proteomes" id="UP000176705">
    <property type="component" value="Unassembled WGS sequence"/>
</dbReference>
<sequence>MDISEFFAVDMSEFFNELRDRKWALYVPERIYMAHRDGLLRGWGIAGIERTMRLLELLKSQGVDFKIPVTPFRGRGYPPHHDEWFLENFSNWIVPHEGLSDCPPFPETVISSDSAWDGFLEHFGLTGTVTHRILAVDGWVHRVRFFTLWATVGKKFEEERPEWVRDPEGRASLVRRTDLPPDELKAAVREWNARKREVRNANRILREDYGLALMDYCNNRRTTLVVLKKVYPPEQVRHVRRQLEEKLRKDNTEVIRYALARGFVK</sequence>
<protein>
    <submittedName>
        <fullName evidence="1">Uncharacterized protein</fullName>
    </submittedName>
</protein>
<name>A0A1G2LBU9_9BACT</name>
<gene>
    <name evidence="1" type="ORF">A3B37_00955</name>
</gene>
<comment type="caution">
    <text evidence="1">The sequence shown here is derived from an EMBL/GenBank/DDBJ whole genome shotgun (WGS) entry which is preliminary data.</text>
</comment>
<accession>A0A1G2LBU9</accession>
<evidence type="ECO:0000313" key="1">
    <source>
        <dbReference type="EMBL" id="OHA09097.1"/>
    </source>
</evidence>
<proteinExistence type="predicted"/>
<dbReference type="EMBL" id="MHQS01000006">
    <property type="protein sequence ID" value="OHA09097.1"/>
    <property type="molecule type" value="Genomic_DNA"/>
</dbReference>
<dbReference type="AlphaFoldDB" id="A0A1G2LBU9"/>
<evidence type="ECO:0000313" key="2">
    <source>
        <dbReference type="Proteomes" id="UP000176705"/>
    </source>
</evidence>